<dbReference type="Proteomes" id="UP001207116">
    <property type="component" value="Unassembled WGS sequence"/>
</dbReference>
<keyword evidence="1" id="KW-1133">Transmembrane helix</keyword>
<keyword evidence="3" id="KW-1185">Reference proteome</keyword>
<keyword evidence="1" id="KW-0812">Transmembrane</keyword>
<comment type="caution">
    <text evidence="2">The sequence shown here is derived from an EMBL/GenBank/DDBJ whole genome shotgun (WGS) entry which is preliminary data.</text>
</comment>
<sequence>MDPIYRSVTSLDWITAIILLSLLILVIAKRLFSIRFTNFVILPFNSKYVFLYNKKDRLNHGFHLFLTVFQLLNLSLYLFWIVNIFNGPDRDLSPLSFLMILGLVLIFFLTKIILQLGNAVVFDNFRIISEFIFKKVSYLNYSGGVMLIANVIFTYIDPGALTVFYISFVLILLINIVGWVNIIKSRQKFILSYFFYFILYLCALEISPLVIIAHYLNA</sequence>
<feature type="transmembrane region" description="Helical" evidence="1">
    <location>
        <begin position="97"/>
        <end position="117"/>
    </location>
</feature>
<feature type="transmembrane region" description="Helical" evidence="1">
    <location>
        <begin position="138"/>
        <end position="156"/>
    </location>
</feature>
<feature type="transmembrane region" description="Helical" evidence="1">
    <location>
        <begin position="162"/>
        <end position="182"/>
    </location>
</feature>
<feature type="transmembrane region" description="Helical" evidence="1">
    <location>
        <begin position="194"/>
        <end position="216"/>
    </location>
</feature>
<evidence type="ECO:0000313" key="3">
    <source>
        <dbReference type="Proteomes" id="UP001207116"/>
    </source>
</evidence>
<protein>
    <submittedName>
        <fullName evidence="2">DUF4271 domain-containing protein</fullName>
    </submittedName>
</protein>
<reference evidence="2" key="1">
    <citation type="submission" date="2022-11" db="EMBL/GenBank/DDBJ databases">
        <title>The characterization of three novel Bacteroidetes species and genomic analysis of their roles in tidal elemental geochemical cycles.</title>
        <authorList>
            <person name="Ma K.-J."/>
        </authorList>
    </citation>
    <scope>NUCLEOTIDE SEQUENCE</scope>
    <source>
        <strain evidence="2">M415</strain>
    </source>
</reference>
<feature type="transmembrane region" description="Helical" evidence="1">
    <location>
        <begin position="13"/>
        <end position="32"/>
    </location>
</feature>
<organism evidence="2 3">
    <name type="scientific">Lentiprolixibacter aurantiacus</name>
    <dbReference type="NCBI Taxonomy" id="2993939"/>
    <lineage>
        <taxon>Bacteria</taxon>
        <taxon>Pseudomonadati</taxon>
        <taxon>Bacteroidota</taxon>
        <taxon>Flavobacteriia</taxon>
        <taxon>Flavobacteriales</taxon>
        <taxon>Flavobacteriaceae</taxon>
        <taxon>Lentiprolixibacter</taxon>
    </lineage>
</organism>
<name>A0AAE3MJF5_9FLAO</name>
<feature type="transmembrane region" description="Helical" evidence="1">
    <location>
        <begin position="64"/>
        <end position="85"/>
    </location>
</feature>
<dbReference type="EMBL" id="JAPFQP010000001">
    <property type="protein sequence ID" value="MCX2718222.1"/>
    <property type="molecule type" value="Genomic_DNA"/>
</dbReference>
<dbReference type="InterPro" id="IPR025367">
    <property type="entry name" value="DUF4271"/>
</dbReference>
<evidence type="ECO:0000313" key="2">
    <source>
        <dbReference type="EMBL" id="MCX2718222.1"/>
    </source>
</evidence>
<accession>A0AAE3MJF5</accession>
<evidence type="ECO:0000256" key="1">
    <source>
        <dbReference type="SAM" id="Phobius"/>
    </source>
</evidence>
<dbReference type="Pfam" id="PF14093">
    <property type="entry name" value="DUF4271"/>
    <property type="match status" value="1"/>
</dbReference>
<gene>
    <name evidence="2" type="ORF">OO016_01290</name>
</gene>
<dbReference type="RefSeq" id="WP_266010216.1">
    <property type="nucleotide sequence ID" value="NZ_JAPFQP010000001.1"/>
</dbReference>
<keyword evidence="1" id="KW-0472">Membrane</keyword>
<proteinExistence type="predicted"/>
<dbReference type="AlphaFoldDB" id="A0AAE3MJF5"/>